<keyword evidence="3" id="KW-1015">Disulfide bond</keyword>
<dbReference type="SMART" id="SM00408">
    <property type="entry name" value="IGc2"/>
    <property type="match status" value="2"/>
</dbReference>
<evidence type="ECO:0000256" key="5">
    <source>
        <dbReference type="SAM" id="SignalP"/>
    </source>
</evidence>
<dbReference type="InterPro" id="IPR036179">
    <property type="entry name" value="Ig-like_dom_sf"/>
</dbReference>
<dbReference type="SMART" id="SM00409">
    <property type="entry name" value="IG"/>
    <property type="match status" value="3"/>
</dbReference>
<dbReference type="AlphaFoldDB" id="A0A1I7WNM6"/>
<dbReference type="GO" id="GO:0043005">
    <property type="term" value="C:neuron projection"/>
    <property type="evidence" value="ECO:0007669"/>
    <property type="project" value="TreeGrafter"/>
</dbReference>
<dbReference type="InterPro" id="IPR013098">
    <property type="entry name" value="Ig_I-set"/>
</dbReference>
<evidence type="ECO:0000313" key="7">
    <source>
        <dbReference type="Proteomes" id="UP000095283"/>
    </source>
</evidence>
<dbReference type="InterPro" id="IPR013783">
    <property type="entry name" value="Ig-like_fold"/>
</dbReference>
<dbReference type="Proteomes" id="UP000095283">
    <property type="component" value="Unplaced"/>
</dbReference>
<feature type="chain" id="PRO_5012610781" evidence="5">
    <location>
        <begin position="16"/>
        <end position="469"/>
    </location>
</feature>
<evidence type="ECO:0000256" key="1">
    <source>
        <dbReference type="ARBA" id="ARBA00022729"/>
    </source>
</evidence>
<keyword evidence="4" id="KW-0393">Immunoglobulin domain</keyword>
<feature type="signal peptide" evidence="5">
    <location>
        <begin position="1"/>
        <end position="15"/>
    </location>
</feature>
<keyword evidence="2" id="KW-0677">Repeat</keyword>
<name>A0A1I7WNM6_HETBA</name>
<dbReference type="InterPro" id="IPR007110">
    <property type="entry name" value="Ig-like_dom"/>
</dbReference>
<keyword evidence="7" id="KW-1185">Reference proteome</keyword>
<dbReference type="Pfam" id="PF07679">
    <property type="entry name" value="I-set"/>
    <property type="match status" value="1"/>
</dbReference>
<evidence type="ECO:0000256" key="3">
    <source>
        <dbReference type="ARBA" id="ARBA00023157"/>
    </source>
</evidence>
<evidence type="ECO:0000256" key="4">
    <source>
        <dbReference type="ARBA" id="ARBA00023319"/>
    </source>
</evidence>
<proteinExistence type="predicted"/>
<sequence length="469" mass="53034">MRWWLLIFIIDNSTAQKIITRGKTVTVTEGDELELSCYVQDLGDENIIWKKNKEPIFVDEDELINDDRFSVVKEGSNSTLTIINVEPIDMSEYTCEISEPQSEITYKVIVHNERSIGHMIESLSPVASSAEYTPPPTVVISPDESEYFVTAGEHNVIVRCHAKGNPTPSVTWTREVGKNGKVPSDVIVRNHQLIIPTAEKHHSGEYSCVANNTAGYDAVTIKIQVNDKEDASSSEEPWVKTEQSFFSEERFRNTAQFALRNNNHSKTILNVVGINEDSFGDYMCRVSNNLGSKFAVIHVSVDNHGDDKWEHSISLLPYLEAGLRYELTVKARNSLGWGSFAKNYVTIEIPASQKDKTSTSSTVLSLSEILAVILVALRFRVHLLECKSMLAFLRRYFFFRLLVQYHRSQSVPVHNSDSCCKRREWACAQKGIARKDFAVGLNRMGSQGNLFHHIMTPVHRTVCIDQCRI</sequence>
<protein>
    <submittedName>
        <fullName evidence="8">Neurotrimin</fullName>
    </submittedName>
</protein>
<feature type="domain" description="Ig-like" evidence="6">
    <location>
        <begin position="136"/>
        <end position="226"/>
    </location>
</feature>
<dbReference type="PANTHER" id="PTHR12231">
    <property type="entry name" value="CTX-RELATED TYPE I TRANSMEMBRANE PROTEIN"/>
    <property type="match status" value="1"/>
</dbReference>
<accession>A0A1I7WNM6</accession>
<feature type="domain" description="Ig-like" evidence="6">
    <location>
        <begin position="16"/>
        <end position="105"/>
    </location>
</feature>
<dbReference type="InterPro" id="IPR003599">
    <property type="entry name" value="Ig_sub"/>
</dbReference>
<evidence type="ECO:0000259" key="6">
    <source>
        <dbReference type="PROSITE" id="PS50835"/>
    </source>
</evidence>
<evidence type="ECO:0000256" key="2">
    <source>
        <dbReference type="ARBA" id="ARBA00022737"/>
    </source>
</evidence>
<dbReference type="Pfam" id="PF13927">
    <property type="entry name" value="Ig_3"/>
    <property type="match status" value="1"/>
</dbReference>
<dbReference type="SUPFAM" id="SSF48726">
    <property type="entry name" value="Immunoglobulin"/>
    <property type="match status" value="2"/>
</dbReference>
<dbReference type="Gene3D" id="2.60.40.10">
    <property type="entry name" value="Immunoglobulins"/>
    <property type="match status" value="3"/>
</dbReference>
<dbReference type="PROSITE" id="PS50835">
    <property type="entry name" value="IG_LIKE"/>
    <property type="match status" value="2"/>
</dbReference>
<dbReference type="WBParaSite" id="Hba_06750">
    <property type="protein sequence ID" value="Hba_06750"/>
    <property type="gene ID" value="Hba_06750"/>
</dbReference>
<dbReference type="InterPro" id="IPR003598">
    <property type="entry name" value="Ig_sub2"/>
</dbReference>
<dbReference type="PANTHER" id="PTHR12231:SF253">
    <property type="entry name" value="DPR-INTERACTING PROTEIN ETA, ISOFORM B-RELATED"/>
    <property type="match status" value="1"/>
</dbReference>
<evidence type="ECO:0000313" key="8">
    <source>
        <dbReference type="WBParaSite" id="Hba_06750"/>
    </source>
</evidence>
<reference evidence="8" key="1">
    <citation type="submission" date="2016-11" db="UniProtKB">
        <authorList>
            <consortium name="WormBaseParasite"/>
        </authorList>
    </citation>
    <scope>IDENTIFICATION</scope>
</reference>
<dbReference type="InterPro" id="IPR051170">
    <property type="entry name" value="Neural/epithelial_adhesion"/>
</dbReference>
<organism evidence="7 8">
    <name type="scientific">Heterorhabditis bacteriophora</name>
    <name type="common">Entomopathogenic nematode worm</name>
    <dbReference type="NCBI Taxonomy" id="37862"/>
    <lineage>
        <taxon>Eukaryota</taxon>
        <taxon>Metazoa</taxon>
        <taxon>Ecdysozoa</taxon>
        <taxon>Nematoda</taxon>
        <taxon>Chromadorea</taxon>
        <taxon>Rhabditida</taxon>
        <taxon>Rhabditina</taxon>
        <taxon>Rhabditomorpha</taxon>
        <taxon>Strongyloidea</taxon>
        <taxon>Heterorhabditidae</taxon>
        <taxon>Heterorhabditis</taxon>
    </lineage>
</organism>
<keyword evidence="1 5" id="KW-0732">Signal</keyword>
<dbReference type="CDD" id="cd00096">
    <property type="entry name" value="Ig"/>
    <property type="match status" value="1"/>
</dbReference>